<dbReference type="PRINTS" id="PR00969">
    <property type="entry name" value="CHAPERONPILI"/>
</dbReference>
<comment type="similarity">
    <text evidence="2">Belongs to the periplasmic pilus chaperone family.</text>
</comment>
<dbReference type="GO" id="GO:0071555">
    <property type="term" value="P:cell wall organization"/>
    <property type="evidence" value="ECO:0007669"/>
    <property type="project" value="InterPro"/>
</dbReference>
<evidence type="ECO:0000256" key="3">
    <source>
        <dbReference type="ARBA" id="ARBA00022729"/>
    </source>
</evidence>
<evidence type="ECO:0000256" key="1">
    <source>
        <dbReference type="ARBA" id="ARBA00004418"/>
    </source>
</evidence>
<accession>W0L961</accession>
<reference evidence="9 10" key="1">
    <citation type="submission" date="2014-01" db="EMBL/GenBank/DDBJ databases">
        <title>Isolation of Serratia multitudinisentens RB-25 from Ex-Landfill site.</title>
        <authorList>
            <person name="Robson E.H.J."/>
        </authorList>
    </citation>
    <scope>NUCLEOTIDE SEQUENCE [LARGE SCALE GENOMIC DNA]</scope>
    <source>
        <strain evidence="9 10">RB-25</strain>
    </source>
</reference>
<evidence type="ECO:0000259" key="7">
    <source>
        <dbReference type="Pfam" id="PF00345"/>
    </source>
</evidence>
<comment type="subcellular location">
    <subcellularLocation>
        <location evidence="1">Periplasm</location>
    </subcellularLocation>
</comment>
<evidence type="ECO:0000313" key="9">
    <source>
        <dbReference type="EMBL" id="AHG18525.1"/>
    </source>
</evidence>
<dbReference type="InterPro" id="IPR036316">
    <property type="entry name" value="Pili_assmbl_chap_C_dom_sf"/>
</dbReference>
<dbReference type="InterPro" id="IPR050643">
    <property type="entry name" value="Periplasmic_pilus_chap"/>
</dbReference>
<dbReference type="InterPro" id="IPR013783">
    <property type="entry name" value="Ig-like_fold"/>
</dbReference>
<dbReference type="PATRIC" id="fig|1441930.4.peg.391"/>
<feature type="domain" description="Pili assembly chaperone C-terminal" evidence="8">
    <location>
        <begin position="172"/>
        <end position="230"/>
    </location>
</feature>
<dbReference type="PANTHER" id="PTHR30251">
    <property type="entry name" value="PILUS ASSEMBLY CHAPERONE"/>
    <property type="match status" value="1"/>
</dbReference>
<evidence type="ECO:0000256" key="2">
    <source>
        <dbReference type="ARBA" id="ARBA00007399"/>
    </source>
</evidence>
<protein>
    <submittedName>
        <fullName evidence="9">Pilus assembly protein PapD</fullName>
    </submittedName>
</protein>
<evidence type="ECO:0000259" key="8">
    <source>
        <dbReference type="Pfam" id="PF02753"/>
    </source>
</evidence>
<feature type="domain" description="Pili assembly chaperone N-terminal" evidence="7">
    <location>
        <begin position="32"/>
        <end position="150"/>
    </location>
</feature>
<dbReference type="eggNOG" id="COG3121">
    <property type="taxonomic scope" value="Bacteria"/>
</dbReference>
<evidence type="ECO:0000256" key="5">
    <source>
        <dbReference type="ARBA" id="ARBA00023186"/>
    </source>
</evidence>
<proteinExistence type="inferred from homology"/>
<dbReference type="InterPro" id="IPR008962">
    <property type="entry name" value="PapD-like_sf"/>
</dbReference>
<sequence>MFLTALYRPMTIACLCLTISVPTLAAQSPAGGISLSQTRVVFLSTDKAQTLAVKNTAKQSYLIQSRVQQTPDDHTAAPFIVTPPVFSLQPDNQQLLRIIPQGGSLPADRESLFYLAVIAIPAHSSKDIPDARVSMGVRFIIKLFYRPADLKMAPASNPCNLRLSAGVNAVRIENPAPYFQTFGNLKFNGQPVNLDTQPDMLAPMSTQNYTIQGPVTQVTWQTVTDYGGLSTLCQQSIASQ</sequence>
<dbReference type="KEGG" id="sfo:Z042_01900"/>
<dbReference type="Gene3D" id="2.60.40.10">
    <property type="entry name" value="Immunoglobulins"/>
    <property type="match status" value="2"/>
</dbReference>
<dbReference type="SUPFAM" id="SSF49354">
    <property type="entry name" value="PapD-like"/>
    <property type="match status" value="1"/>
</dbReference>
<dbReference type="Proteomes" id="UP000019030">
    <property type="component" value="Chromosome"/>
</dbReference>
<keyword evidence="4" id="KW-0574">Periplasm</keyword>
<dbReference type="AlphaFoldDB" id="W0L961"/>
<dbReference type="Pfam" id="PF00345">
    <property type="entry name" value="PapD_N"/>
    <property type="match status" value="1"/>
</dbReference>
<gene>
    <name evidence="9" type="ORF">Z042_01900</name>
</gene>
<evidence type="ECO:0000256" key="4">
    <source>
        <dbReference type="ARBA" id="ARBA00022764"/>
    </source>
</evidence>
<dbReference type="STRING" id="1441930.Z042_01900"/>
<keyword evidence="3 6" id="KW-0732">Signal</keyword>
<dbReference type="Pfam" id="PF02753">
    <property type="entry name" value="PapD_C"/>
    <property type="match status" value="1"/>
</dbReference>
<keyword evidence="5" id="KW-0143">Chaperone</keyword>
<evidence type="ECO:0000256" key="6">
    <source>
        <dbReference type="SAM" id="SignalP"/>
    </source>
</evidence>
<dbReference type="InterPro" id="IPR016147">
    <property type="entry name" value="Pili_assmbl_chaperone_N"/>
</dbReference>
<dbReference type="PANTHER" id="PTHR30251:SF0">
    <property type="entry name" value="FIMBRIAL CHAPERONE PROTEIN ELFD-RELATED"/>
    <property type="match status" value="1"/>
</dbReference>
<dbReference type="InterPro" id="IPR016148">
    <property type="entry name" value="Pili_assmbl_chaperone_C"/>
</dbReference>
<dbReference type="EMBL" id="CP007044">
    <property type="protein sequence ID" value="AHG18525.1"/>
    <property type="molecule type" value="Genomic_DNA"/>
</dbReference>
<keyword evidence="10" id="KW-1185">Reference proteome</keyword>
<feature type="chain" id="PRO_5004791797" evidence="6">
    <location>
        <begin position="26"/>
        <end position="240"/>
    </location>
</feature>
<organism evidence="9 10">
    <name type="scientific">Chania multitudinisentens RB-25</name>
    <dbReference type="NCBI Taxonomy" id="1441930"/>
    <lineage>
        <taxon>Bacteria</taxon>
        <taxon>Pseudomonadati</taxon>
        <taxon>Pseudomonadota</taxon>
        <taxon>Gammaproteobacteria</taxon>
        <taxon>Enterobacterales</taxon>
        <taxon>Yersiniaceae</taxon>
        <taxon>Chania</taxon>
    </lineage>
</organism>
<dbReference type="RefSeq" id="WP_024914042.1">
    <property type="nucleotide sequence ID" value="NZ_CP007044.2"/>
</dbReference>
<feature type="signal peptide" evidence="6">
    <location>
        <begin position="1"/>
        <end position="25"/>
    </location>
</feature>
<dbReference type="SUPFAM" id="SSF49584">
    <property type="entry name" value="Periplasmic chaperone C-domain"/>
    <property type="match status" value="1"/>
</dbReference>
<reference evidence="9 10" key="2">
    <citation type="submission" date="2015-03" db="EMBL/GenBank/DDBJ databases">
        <authorList>
            <person name="Chan K.-G."/>
        </authorList>
    </citation>
    <scope>NUCLEOTIDE SEQUENCE [LARGE SCALE GENOMIC DNA]</scope>
    <source>
        <strain evidence="9 10">RB-25</strain>
    </source>
</reference>
<dbReference type="HOGENOM" id="CLU_070768_2_2_6"/>
<evidence type="ECO:0000313" key="10">
    <source>
        <dbReference type="Proteomes" id="UP000019030"/>
    </source>
</evidence>
<name>W0L961_9GAMM</name>
<dbReference type="GO" id="GO:0030288">
    <property type="term" value="C:outer membrane-bounded periplasmic space"/>
    <property type="evidence" value="ECO:0007669"/>
    <property type="project" value="InterPro"/>
</dbReference>
<dbReference type="InterPro" id="IPR001829">
    <property type="entry name" value="Pili_assmbl_chaperone_bac"/>
</dbReference>